<evidence type="ECO:0000313" key="2">
    <source>
        <dbReference type="Proteomes" id="UP001280121"/>
    </source>
</evidence>
<accession>A0AAD9WXJ8</accession>
<keyword evidence="2" id="KW-1185">Reference proteome</keyword>
<name>A0AAD9WXJ8_9ROSI</name>
<gene>
    <name evidence="1" type="ORF">Ddye_022176</name>
</gene>
<organism evidence="1 2">
    <name type="scientific">Dipteronia dyeriana</name>
    <dbReference type="NCBI Taxonomy" id="168575"/>
    <lineage>
        <taxon>Eukaryota</taxon>
        <taxon>Viridiplantae</taxon>
        <taxon>Streptophyta</taxon>
        <taxon>Embryophyta</taxon>
        <taxon>Tracheophyta</taxon>
        <taxon>Spermatophyta</taxon>
        <taxon>Magnoliopsida</taxon>
        <taxon>eudicotyledons</taxon>
        <taxon>Gunneridae</taxon>
        <taxon>Pentapetalae</taxon>
        <taxon>rosids</taxon>
        <taxon>malvids</taxon>
        <taxon>Sapindales</taxon>
        <taxon>Sapindaceae</taxon>
        <taxon>Hippocastanoideae</taxon>
        <taxon>Acereae</taxon>
        <taxon>Dipteronia</taxon>
    </lineage>
</organism>
<protein>
    <submittedName>
        <fullName evidence="1">Uncharacterized protein</fullName>
    </submittedName>
</protein>
<evidence type="ECO:0000313" key="1">
    <source>
        <dbReference type="EMBL" id="KAK2646981.1"/>
    </source>
</evidence>
<reference evidence="1" key="1">
    <citation type="journal article" date="2023" name="Plant J.">
        <title>Genome sequences and population genomics provide insights into the demographic history, inbreeding, and mutation load of two 'living fossil' tree species of Dipteronia.</title>
        <authorList>
            <person name="Feng Y."/>
            <person name="Comes H.P."/>
            <person name="Chen J."/>
            <person name="Zhu S."/>
            <person name="Lu R."/>
            <person name="Zhang X."/>
            <person name="Li P."/>
            <person name="Qiu J."/>
            <person name="Olsen K.M."/>
            <person name="Qiu Y."/>
        </authorList>
    </citation>
    <scope>NUCLEOTIDE SEQUENCE</scope>
    <source>
        <strain evidence="1">KIB01</strain>
    </source>
</reference>
<dbReference type="EMBL" id="JANJYI010000006">
    <property type="protein sequence ID" value="KAK2646981.1"/>
    <property type="molecule type" value="Genomic_DNA"/>
</dbReference>
<dbReference type="AlphaFoldDB" id="A0AAD9WXJ8"/>
<proteinExistence type="predicted"/>
<sequence length="101" mass="11727">MWRSVIGRIEKKLVPWKRNFLSTDERLTLIKVVISNIPTYYMPIFKIPVGIAQRIEKLQRSFFWGDRVENRKVHVCQSKGNGGLGIGRVADKNKAMLAKWV</sequence>
<dbReference type="Proteomes" id="UP001280121">
    <property type="component" value="Unassembled WGS sequence"/>
</dbReference>
<dbReference type="PANTHER" id="PTHR33116">
    <property type="entry name" value="REVERSE TRANSCRIPTASE ZINC-BINDING DOMAIN-CONTAINING PROTEIN-RELATED-RELATED"/>
    <property type="match status" value="1"/>
</dbReference>
<dbReference type="PANTHER" id="PTHR33116:SF78">
    <property type="entry name" value="OS12G0587133 PROTEIN"/>
    <property type="match status" value="1"/>
</dbReference>
<comment type="caution">
    <text evidence="1">The sequence shown here is derived from an EMBL/GenBank/DDBJ whole genome shotgun (WGS) entry which is preliminary data.</text>
</comment>